<gene>
    <name evidence="3" type="primary">LOC124815312</name>
</gene>
<dbReference type="SMART" id="SM00442">
    <property type="entry name" value="FGF"/>
    <property type="match status" value="1"/>
</dbReference>
<evidence type="ECO:0000256" key="1">
    <source>
        <dbReference type="ARBA" id="ARBA00007936"/>
    </source>
</evidence>
<dbReference type="Gene3D" id="2.80.10.50">
    <property type="match status" value="1"/>
</dbReference>
<sequence>MEILNKEKKEKSTKLIKFQLLRFARRRRILCKNGMYLAIDKNGVHGTKDPKNPYADLQVLSIGSDMLAFWGTKACLYLAVNAQTGQIYTTPDEGQHCVFLESITPDFYNFYESYRSVYDGQPQCLILNAQNKLIIADTGTIIEKNGQFIWELFDDAYEKYK</sequence>
<evidence type="ECO:0000313" key="2">
    <source>
        <dbReference type="Proteomes" id="UP001652625"/>
    </source>
</evidence>
<dbReference type="InterPro" id="IPR008996">
    <property type="entry name" value="IL1/FGF"/>
</dbReference>
<dbReference type="GeneID" id="124815312"/>
<dbReference type="CDD" id="cd00058">
    <property type="entry name" value="beta-trefoil_FGF"/>
    <property type="match status" value="1"/>
</dbReference>
<name>A0ABM4DDQ5_HYDVU</name>
<dbReference type="PANTHER" id="PTHR11486">
    <property type="entry name" value="FIBROBLAST GROWTH FACTOR"/>
    <property type="match status" value="1"/>
</dbReference>
<dbReference type="InterPro" id="IPR056378">
    <property type="entry name" value="Let-756-like_FGF"/>
</dbReference>
<dbReference type="SUPFAM" id="SSF50353">
    <property type="entry name" value="Cytokine"/>
    <property type="match status" value="1"/>
</dbReference>
<protein>
    <submittedName>
        <fullName evidence="3">Fibroblast growth factor 6</fullName>
    </submittedName>
</protein>
<dbReference type="InterPro" id="IPR002209">
    <property type="entry name" value="Fibroblast_GF_fam"/>
</dbReference>
<dbReference type="RefSeq" id="XP_065672541.1">
    <property type="nucleotide sequence ID" value="XM_065816469.1"/>
</dbReference>
<proteinExistence type="inferred from homology"/>
<dbReference type="Pfam" id="PF00167">
    <property type="entry name" value="FGF"/>
    <property type="match status" value="1"/>
</dbReference>
<reference evidence="3" key="1">
    <citation type="submission" date="2025-08" db="UniProtKB">
        <authorList>
            <consortium name="RefSeq"/>
        </authorList>
    </citation>
    <scope>IDENTIFICATION</scope>
</reference>
<comment type="similarity">
    <text evidence="1">Belongs to the heparin-binding growth factors family.</text>
</comment>
<accession>A0ABM4DDQ5</accession>
<keyword evidence="2" id="KW-1185">Reference proteome</keyword>
<dbReference type="Proteomes" id="UP001652625">
    <property type="component" value="Chromosome 13"/>
</dbReference>
<evidence type="ECO:0000313" key="3">
    <source>
        <dbReference type="RefSeq" id="XP_065672541.1"/>
    </source>
</evidence>
<organism evidence="2 3">
    <name type="scientific">Hydra vulgaris</name>
    <name type="common">Hydra</name>
    <name type="synonym">Hydra attenuata</name>
    <dbReference type="NCBI Taxonomy" id="6087"/>
    <lineage>
        <taxon>Eukaryota</taxon>
        <taxon>Metazoa</taxon>
        <taxon>Cnidaria</taxon>
        <taxon>Hydrozoa</taxon>
        <taxon>Hydroidolina</taxon>
        <taxon>Anthoathecata</taxon>
        <taxon>Aplanulata</taxon>
        <taxon>Hydridae</taxon>
        <taxon>Hydra</taxon>
    </lineage>
</organism>